<feature type="domain" description="DUS-like FMN-binding" evidence="9">
    <location>
        <begin position="77"/>
        <end position="386"/>
    </location>
</feature>
<dbReference type="NCBIfam" id="NF008774">
    <property type="entry name" value="PRK11815.1"/>
    <property type="match status" value="1"/>
</dbReference>
<evidence type="ECO:0000256" key="6">
    <source>
        <dbReference type="ARBA" id="ARBA00022857"/>
    </source>
</evidence>
<dbReference type="InterPro" id="IPR018517">
    <property type="entry name" value="tRNA_hU_synthase_CS"/>
</dbReference>
<keyword evidence="2" id="KW-0820">tRNA-binding</keyword>
<dbReference type="InterPro" id="IPR035587">
    <property type="entry name" value="DUS-like_FMN-bd"/>
</dbReference>
<dbReference type="Pfam" id="PF01207">
    <property type="entry name" value="Dus"/>
    <property type="match status" value="1"/>
</dbReference>
<accession>A0A2R6XIG5</accession>
<organism evidence="10 11">
    <name type="scientific">Marchantia polymorpha</name>
    <name type="common">Common liverwort</name>
    <name type="synonym">Marchantia aquatica</name>
    <dbReference type="NCBI Taxonomy" id="3197"/>
    <lineage>
        <taxon>Eukaryota</taxon>
        <taxon>Viridiplantae</taxon>
        <taxon>Streptophyta</taxon>
        <taxon>Embryophyta</taxon>
        <taxon>Marchantiophyta</taxon>
        <taxon>Marchantiopsida</taxon>
        <taxon>Marchantiidae</taxon>
        <taxon>Marchantiales</taxon>
        <taxon>Marchantiaceae</taxon>
        <taxon>Marchantia</taxon>
    </lineage>
</organism>
<keyword evidence="11" id="KW-1185">Reference proteome</keyword>
<evidence type="ECO:0000259" key="9">
    <source>
        <dbReference type="Pfam" id="PF01207"/>
    </source>
</evidence>
<dbReference type="InterPro" id="IPR004653">
    <property type="entry name" value="DusA"/>
</dbReference>
<sequence>MRSLTTCLHAMGLSVGLGAREVFVPRGLGSFGFHEHRPKLRCCRASLEEIRPPPAFNFSAADGVSVAPRKYPPLLSVAPMMDWTDNYYRTLARLMTRCSWLYTEMVVAETIVHQADNLGRFLDYPASQHPIALQIGGSNLVNLAKAAQLASTYGYDEINLNCGCPSDKVAGHGCFGASLMLKPELVGQAMAVIADNCDVPVTVKCRIGVDNYDSYEELCTFIETVSSMSPTEVFVIHARKAILKGLSPAENRTVPPLKYEYVYALIRDFPHLKFVLNGGITSILEAKYAVDRGAYGVMIGRAAYNCPWTTLGSADSILYGEPGPGLTRRQILEKYALYADSTIGKYGPHRPNIRTLVKPLVHLFHAEPGASRWRRAVDETLQVRKTVQGVLEGTLQVLPDYVLDAPPPIPESPGDSLVCRLSDLPKTPSFLERSSSSVSLSGSQLLQEIGCR</sequence>
<dbReference type="GO" id="GO:0000049">
    <property type="term" value="F:tRNA binding"/>
    <property type="evidence" value="ECO:0007669"/>
    <property type="project" value="UniProtKB-KW"/>
</dbReference>
<dbReference type="AlphaFoldDB" id="A0A2R6XIG5"/>
<evidence type="ECO:0000256" key="2">
    <source>
        <dbReference type="ARBA" id="ARBA00022555"/>
    </source>
</evidence>
<dbReference type="Gene3D" id="3.20.20.70">
    <property type="entry name" value="Aldolase class I"/>
    <property type="match status" value="1"/>
</dbReference>
<proteinExistence type="predicted"/>
<dbReference type="EMBL" id="KZ772685">
    <property type="protein sequence ID" value="PTQ45903.1"/>
    <property type="molecule type" value="Genomic_DNA"/>
</dbReference>
<dbReference type="SUPFAM" id="SSF51395">
    <property type="entry name" value="FMN-linked oxidoreductases"/>
    <property type="match status" value="1"/>
</dbReference>
<gene>
    <name evidence="10" type="ORF">MARPO_0013s0118</name>
</gene>
<dbReference type="PANTHER" id="PTHR42907">
    <property type="entry name" value="FMN-LINKED OXIDOREDUCTASES SUPERFAMILY PROTEIN"/>
    <property type="match status" value="1"/>
</dbReference>
<evidence type="ECO:0000256" key="8">
    <source>
        <dbReference type="ARBA" id="ARBA00023002"/>
    </source>
</evidence>
<keyword evidence="3" id="KW-0285">Flavoprotein</keyword>
<keyword evidence="8" id="KW-0560">Oxidoreductase</keyword>
<evidence type="ECO:0000256" key="7">
    <source>
        <dbReference type="ARBA" id="ARBA00022884"/>
    </source>
</evidence>
<dbReference type="GO" id="GO:0050660">
    <property type="term" value="F:flavin adenine dinucleotide binding"/>
    <property type="evidence" value="ECO:0007669"/>
    <property type="project" value="InterPro"/>
</dbReference>
<dbReference type="GO" id="GO:0017150">
    <property type="term" value="F:tRNA dihydrouridine synthase activity"/>
    <property type="evidence" value="ECO:0007669"/>
    <property type="project" value="InterPro"/>
</dbReference>
<dbReference type="CDD" id="cd02801">
    <property type="entry name" value="DUS_like_FMN"/>
    <property type="match status" value="1"/>
</dbReference>
<keyword evidence="6" id="KW-0521">NADP</keyword>
<keyword evidence="4" id="KW-0288">FMN</keyword>
<protein>
    <recommendedName>
        <fullName evidence="9">DUS-like FMN-binding domain-containing protein</fullName>
    </recommendedName>
</protein>
<comment type="cofactor">
    <cofactor evidence="1">
        <name>FMN</name>
        <dbReference type="ChEBI" id="CHEBI:58210"/>
    </cofactor>
</comment>
<evidence type="ECO:0000256" key="5">
    <source>
        <dbReference type="ARBA" id="ARBA00022694"/>
    </source>
</evidence>
<dbReference type="Gene3D" id="1.20.120.1460">
    <property type="match status" value="1"/>
</dbReference>
<keyword evidence="5" id="KW-0819">tRNA processing</keyword>
<dbReference type="Proteomes" id="UP000244005">
    <property type="component" value="Unassembled WGS sequence"/>
</dbReference>
<evidence type="ECO:0000256" key="3">
    <source>
        <dbReference type="ARBA" id="ARBA00022630"/>
    </source>
</evidence>
<evidence type="ECO:0000256" key="4">
    <source>
        <dbReference type="ARBA" id="ARBA00022643"/>
    </source>
</evidence>
<evidence type="ECO:0000256" key="1">
    <source>
        <dbReference type="ARBA" id="ARBA00001917"/>
    </source>
</evidence>
<dbReference type="OrthoDB" id="10262250at2759"/>
<evidence type="ECO:0000313" key="10">
    <source>
        <dbReference type="EMBL" id="PTQ45903.1"/>
    </source>
</evidence>
<dbReference type="PROSITE" id="PS01136">
    <property type="entry name" value="UPF0034"/>
    <property type="match status" value="1"/>
</dbReference>
<dbReference type="Gramene" id="Mp8g06740.1">
    <property type="protein sequence ID" value="Mp8g06740.1.cds"/>
    <property type="gene ID" value="Mp8g06740"/>
</dbReference>
<keyword evidence="7" id="KW-0694">RNA-binding</keyword>
<reference evidence="11" key="1">
    <citation type="journal article" date="2017" name="Cell">
        <title>Insights into land plant evolution garnered from the Marchantia polymorpha genome.</title>
        <authorList>
            <person name="Bowman J.L."/>
            <person name="Kohchi T."/>
            <person name="Yamato K.T."/>
            <person name="Jenkins J."/>
            <person name="Shu S."/>
            <person name="Ishizaki K."/>
            <person name="Yamaoka S."/>
            <person name="Nishihama R."/>
            <person name="Nakamura Y."/>
            <person name="Berger F."/>
            <person name="Adam C."/>
            <person name="Aki S.S."/>
            <person name="Althoff F."/>
            <person name="Araki T."/>
            <person name="Arteaga-Vazquez M.A."/>
            <person name="Balasubrmanian S."/>
            <person name="Barry K."/>
            <person name="Bauer D."/>
            <person name="Boehm C.R."/>
            <person name="Briginshaw L."/>
            <person name="Caballero-Perez J."/>
            <person name="Catarino B."/>
            <person name="Chen F."/>
            <person name="Chiyoda S."/>
            <person name="Chovatia M."/>
            <person name="Davies K.M."/>
            <person name="Delmans M."/>
            <person name="Demura T."/>
            <person name="Dierschke T."/>
            <person name="Dolan L."/>
            <person name="Dorantes-Acosta A.E."/>
            <person name="Eklund D.M."/>
            <person name="Florent S.N."/>
            <person name="Flores-Sandoval E."/>
            <person name="Fujiyama A."/>
            <person name="Fukuzawa H."/>
            <person name="Galik B."/>
            <person name="Grimanelli D."/>
            <person name="Grimwood J."/>
            <person name="Grossniklaus U."/>
            <person name="Hamada T."/>
            <person name="Haseloff J."/>
            <person name="Hetherington A.J."/>
            <person name="Higo A."/>
            <person name="Hirakawa Y."/>
            <person name="Hundley H.N."/>
            <person name="Ikeda Y."/>
            <person name="Inoue K."/>
            <person name="Inoue S.I."/>
            <person name="Ishida S."/>
            <person name="Jia Q."/>
            <person name="Kakita M."/>
            <person name="Kanazawa T."/>
            <person name="Kawai Y."/>
            <person name="Kawashima T."/>
            <person name="Kennedy M."/>
            <person name="Kinose K."/>
            <person name="Kinoshita T."/>
            <person name="Kohara Y."/>
            <person name="Koide E."/>
            <person name="Komatsu K."/>
            <person name="Kopischke S."/>
            <person name="Kubo M."/>
            <person name="Kyozuka J."/>
            <person name="Lagercrantz U."/>
            <person name="Lin S.S."/>
            <person name="Lindquist E."/>
            <person name="Lipzen A.M."/>
            <person name="Lu C.W."/>
            <person name="De Luna E."/>
            <person name="Martienssen R.A."/>
            <person name="Minamino N."/>
            <person name="Mizutani M."/>
            <person name="Mizutani M."/>
            <person name="Mochizuki N."/>
            <person name="Monte I."/>
            <person name="Mosher R."/>
            <person name="Nagasaki H."/>
            <person name="Nakagami H."/>
            <person name="Naramoto S."/>
            <person name="Nishitani K."/>
            <person name="Ohtani M."/>
            <person name="Okamoto T."/>
            <person name="Okumura M."/>
            <person name="Phillips J."/>
            <person name="Pollak B."/>
            <person name="Reinders A."/>
            <person name="Rovekamp M."/>
            <person name="Sano R."/>
            <person name="Sawa S."/>
            <person name="Schmid M.W."/>
            <person name="Shirakawa M."/>
            <person name="Solano R."/>
            <person name="Spunde A."/>
            <person name="Suetsugu N."/>
            <person name="Sugano S."/>
            <person name="Sugiyama A."/>
            <person name="Sun R."/>
            <person name="Suzuki Y."/>
            <person name="Takenaka M."/>
            <person name="Takezawa D."/>
            <person name="Tomogane H."/>
            <person name="Tsuzuki M."/>
            <person name="Ueda T."/>
            <person name="Umeda M."/>
            <person name="Ward J.M."/>
            <person name="Watanabe Y."/>
            <person name="Yazaki K."/>
            <person name="Yokoyama R."/>
            <person name="Yoshitake Y."/>
            <person name="Yotsui I."/>
            <person name="Zachgo S."/>
            <person name="Schmutz J."/>
        </authorList>
    </citation>
    <scope>NUCLEOTIDE SEQUENCE [LARGE SCALE GENOMIC DNA]</scope>
    <source>
        <strain evidence="11">Tak-1</strain>
    </source>
</reference>
<dbReference type="InterPro" id="IPR013785">
    <property type="entry name" value="Aldolase_TIM"/>
</dbReference>
<dbReference type="PANTHER" id="PTHR42907:SF1">
    <property type="entry name" value="FMN-LINKED OXIDOREDUCTASES SUPERFAMILY PROTEIN"/>
    <property type="match status" value="1"/>
</dbReference>
<evidence type="ECO:0000313" key="11">
    <source>
        <dbReference type="Proteomes" id="UP000244005"/>
    </source>
</evidence>
<name>A0A2R6XIG5_MARPO</name>